<keyword evidence="7" id="KW-0869">Chloride channel</keyword>
<keyword evidence="6 10" id="KW-0472">Membrane</keyword>
<protein>
    <submittedName>
        <fullName evidence="11">H+/Cl-antiporter ClcA</fullName>
    </submittedName>
</protein>
<feature type="transmembrane region" description="Helical" evidence="10">
    <location>
        <begin position="219"/>
        <end position="238"/>
    </location>
</feature>
<feature type="transmembrane region" description="Helical" evidence="10">
    <location>
        <begin position="298"/>
        <end position="317"/>
    </location>
</feature>
<evidence type="ECO:0000313" key="12">
    <source>
        <dbReference type="Proteomes" id="UP000183900"/>
    </source>
</evidence>
<keyword evidence="4 10" id="KW-1133">Transmembrane helix</keyword>
<keyword evidence="12" id="KW-1185">Reference proteome</keyword>
<evidence type="ECO:0000256" key="4">
    <source>
        <dbReference type="ARBA" id="ARBA00022989"/>
    </source>
</evidence>
<sequence>MAKGPSPLFPLKIPVKAGAAAIAAELRLNVRHFRHSKAPLIWVLALFIGAIVSWAAIFFRELIGLVQMLWLGTSSEAVVTAVAQVPWYVVMLAPAAGGLVVGLLLHFVQPMQRASGVADVIEARASAGRSLHFWPGMSSALIAALSLGSGASAGREGPMVHLGATIATSLGRLFSLPDSSRRMLLACGVASAVSASFNAPIAGVLFAHEVILGHYALSALPPVAIAAVTGTVFSRLWFGDVAAFNIPAYQITSYWEFPAFALLGLACAIVSILFQFALTGTDWVARNIPLPLWLRPVTGGLAVGAIALMFPHVLGVGYEATDEALKNQLPLTLLLALLVAKTAATAITLASRFGGGVFSPALYLGAMTGGAFGIIAAAAVPDMASSGGLYAILGMGAVAASVLGAPVSTTMIVFELTGGYGLSMALLLCVSIATGITQAVHGRSFFQWQLEMRGVPLKDGLHRMLVREVRVDDFMTPLAPRDTGDTGPLTPDMPVLFTDETLDKALRRFDETGQTRLPVVRRSAPLVPVATAFHVHALAHYNAVLIKAAEEEHR</sequence>
<organism evidence="11 12">
    <name type="scientific">Pannonibacter indicus</name>
    <dbReference type="NCBI Taxonomy" id="466044"/>
    <lineage>
        <taxon>Bacteria</taxon>
        <taxon>Pseudomonadati</taxon>
        <taxon>Pseudomonadota</taxon>
        <taxon>Alphaproteobacteria</taxon>
        <taxon>Hyphomicrobiales</taxon>
        <taxon>Stappiaceae</taxon>
        <taxon>Pannonibacter</taxon>
    </lineage>
</organism>
<evidence type="ECO:0000256" key="2">
    <source>
        <dbReference type="ARBA" id="ARBA00022448"/>
    </source>
</evidence>
<dbReference type="InterPro" id="IPR001807">
    <property type="entry name" value="ClC"/>
</dbReference>
<feature type="transmembrane region" description="Helical" evidence="10">
    <location>
        <begin position="361"/>
        <end position="380"/>
    </location>
</feature>
<feature type="transmembrane region" description="Helical" evidence="10">
    <location>
        <begin position="420"/>
        <end position="440"/>
    </location>
</feature>
<dbReference type="EMBL" id="CYHE01000001">
    <property type="protein sequence ID" value="CUA91942.1"/>
    <property type="molecule type" value="Genomic_DNA"/>
</dbReference>
<feature type="transmembrane region" description="Helical" evidence="10">
    <location>
        <begin position="259"/>
        <end position="278"/>
    </location>
</feature>
<gene>
    <name evidence="11" type="ORF">Ga0061067_101186</name>
</gene>
<dbReference type="OrthoDB" id="9767361at2"/>
<evidence type="ECO:0000256" key="6">
    <source>
        <dbReference type="ARBA" id="ARBA00023136"/>
    </source>
</evidence>
<dbReference type="Pfam" id="PF00654">
    <property type="entry name" value="Voltage_CLC"/>
    <property type="match status" value="1"/>
</dbReference>
<evidence type="ECO:0000256" key="9">
    <source>
        <dbReference type="ARBA" id="ARBA00023303"/>
    </source>
</evidence>
<dbReference type="PANTHER" id="PTHR43427">
    <property type="entry name" value="CHLORIDE CHANNEL PROTEIN CLC-E"/>
    <property type="match status" value="1"/>
</dbReference>
<proteinExistence type="predicted"/>
<keyword evidence="9" id="KW-0407">Ion channel</keyword>
<dbReference type="RefSeq" id="WP_055453956.1">
    <property type="nucleotide sequence ID" value="NZ_CYHE01000001.1"/>
</dbReference>
<keyword evidence="2" id="KW-0813">Transport</keyword>
<evidence type="ECO:0000256" key="10">
    <source>
        <dbReference type="SAM" id="Phobius"/>
    </source>
</evidence>
<feature type="transmembrane region" description="Helical" evidence="10">
    <location>
        <begin position="85"/>
        <end position="105"/>
    </location>
</feature>
<evidence type="ECO:0000256" key="1">
    <source>
        <dbReference type="ARBA" id="ARBA00004141"/>
    </source>
</evidence>
<keyword evidence="3 10" id="KW-0812">Transmembrane</keyword>
<dbReference type="GO" id="GO:0034707">
    <property type="term" value="C:chloride channel complex"/>
    <property type="evidence" value="ECO:0007669"/>
    <property type="project" value="UniProtKB-KW"/>
</dbReference>
<keyword evidence="8" id="KW-0868">Chloride</keyword>
<dbReference type="AlphaFoldDB" id="A0A0K6HLL1"/>
<dbReference type="InterPro" id="IPR050368">
    <property type="entry name" value="ClC-type_chloride_channel"/>
</dbReference>
<dbReference type="SUPFAM" id="SSF81340">
    <property type="entry name" value="Clc chloride channel"/>
    <property type="match status" value="1"/>
</dbReference>
<comment type="subcellular location">
    <subcellularLocation>
        <location evidence="1">Membrane</location>
        <topology evidence="1">Multi-pass membrane protein</topology>
    </subcellularLocation>
</comment>
<feature type="transmembrane region" description="Helical" evidence="10">
    <location>
        <begin position="392"/>
        <end position="414"/>
    </location>
</feature>
<name>A0A0K6HLL1_9HYPH</name>
<keyword evidence="5" id="KW-0406">Ion transport</keyword>
<reference evidence="12" key="1">
    <citation type="submission" date="2015-08" db="EMBL/GenBank/DDBJ databases">
        <authorList>
            <person name="Varghese N."/>
        </authorList>
    </citation>
    <scope>NUCLEOTIDE SEQUENCE [LARGE SCALE GENOMIC DNA]</scope>
    <source>
        <strain evidence="12">DSM 23407</strain>
    </source>
</reference>
<evidence type="ECO:0000256" key="8">
    <source>
        <dbReference type="ARBA" id="ARBA00023214"/>
    </source>
</evidence>
<dbReference type="PRINTS" id="PR00762">
    <property type="entry name" value="CLCHANNEL"/>
</dbReference>
<dbReference type="Gene3D" id="1.10.3080.10">
    <property type="entry name" value="Clc chloride channel"/>
    <property type="match status" value="1"/>
</dbReference>
<feature type="transmembrane region" description="Helical" evidence="10">
    <location>
        <begin position="329"/>
        <end position="349"/>
    </location>
</feature>
<dbReference type="PANTHER" id="PTHR43427:SF6">
    <property type="entry name" value="CHLORIDE CHANNEL PROTEIN CLC-E"/>
    <property type="match status" value="1"/>
</dbReference>
<evidence type="ECO:0000256" key="3">
    <source>
        <dbReference type="ARBA" id="ARBA00022692"/>
    </source>
</evidence>
<dbReference type="Proteomes" id="UP000183900">
    <property type="component" value="Unassembled WGS sequence"/>
</dbReference>
<dbReference type="GO" id="GO:0005254">
    <property type="term" value="F:chloride channel activity"/>
    <property type="evidence" value="ECO:0007669"/>
    <property type="project" value="UniProtKB-KW"/>
</dbReference>
<dbReference type="InterPro" id="IPR014743">
    <property type="entry name" value="Cl-channel_core"/>
</dbReference>
<dbReference type="CDD" id="cd00400">
    <property type="entry name" value="Voltage_gated_ClC"/>
    <property type="match status" value="1"/>
</dbReference>
<feature type="transmembrane region" description="Helical" evidence="10">
    <location>
        <begin position="40"/>
        <end position="59"/>
    </location>
</feature>
<evidence type="ECO:0000313" key="11">
    <source>
        <dbReference type="EMBL" id="CUA91942.1"/>
    </source>
</evidence>
<feature type="transmembrane region" description="Helical" evidence="10">
    <location>
        <begin position="183"/>
        <end position="207"/>
    </location>
</feature>
<evidence type="ECO:0000256" key="7">
    <source>
        <dbReference type="ARBA" id="ARBA00023173"/>
    </source>
</evidence>
<accession>A0A0K6HLL1</accession>
<evidence type="ECO:0000256" key="5">
    <source>
        <dbReference type="ARBA" id="ARBA00023065"/>
    </source>
</evidence>